<dbReference type="SUPFAM" id="SSF54427">
    <property type="entry name" value="NTF2-like"/>
    <property type="match status" value="1"/>
</dbReference>
<dbReference type="Proteomes" id="UP001500220">
    <property type="component" value="Unassembled WGS sequence"/>
</dbReference>
<dbReference type="AlphaFoldDB" id="A0A917JZ26"/>
<organism evidence="2 3">
    <name type="scientific">Saccharopolyspora thermophila</name>
    <dbReference type="NCBI Taxonomy" id="89367"/>
    <lineage>
        <taxon>Bacteria</taxon>
        <taxon>Bacillati</taxon>
        <taxon>Actinomycetota</taxon>
        <taxon>Actinomycetes</taxon>
        <taxon>Pseudonocardiales</taxon>
        <taxon>Pseudonocardiaceae</taxon>
        <taxon>Saccharopolyspora</taxon>
    </lineage>
</organism>
<sequence>MTSMNDTRTAAEVFADHGKAFAAEDLDALVANFADNAVIITPAGVKRGKEGARENFV</sequence>
<comment type="caution">
    <text evidence="2">The sequence shown here is derived from an EMBL/GenBank/DDBJ whole genome shotgun (WGS) entry which is preliminary data.</text>
</comment>
<reference evidence="1" key="1">
    <citation type="journal article" date="2014" name="Int. J. Syst. Evol. Microbiol.">
        <title>Complete genome of a new Firmicutes species belonging to the dominant human colonic microbiota ('Ruminococcus bicirculans') reveals two chromosomes and a selective capacity to utilize plant glucans.</title>
        <authorList>
            <consortium name="NISC Comparative Sequencing Program"/>
            <person name="Wegmann U."/>
            <person name="Louis P."/>
            <person name="Goesmann A."/>
            <person name="Henrissat B."/>
            <person name="Duncan S.H."/>
            <person name="Flint H.J."/>
        </authorList>
    </citation>
    <scope>NUCLEOTIDE SEQUENCE</scope>
    <source>
        <strain evidence="1">JCM 10664</strain>
    </source>
</reference>
<reference evidence="2" key="4">
    <citation type="submission" date="2020-09" db="EMBL/GenBank/DDBJ databases">
        <authorList>
            <person name="Sun Q."/>
            <person name="Zhou Y."/>
        </authorList>
    </citation>
    <scope>NUCLEOTIDE SEQUENCE</scope>
    <source>
        <strain evidence="2">CGMCC 4.7206</strain>
    </source>
</reference>
<reference evidence="2 3" key="2">
    <citation type="journal article" date="2014" name="Int. J. Syst. Evol. Microbiol.">
        <title>Complete genome sequence of Corynebacterium casei LMG S-19264T (=DSM 44701T), isolated from a smear-ripened cheese.</title>
        <authorList>
            <consortium name="US DOE Joint Genome Institute (JGI-PGF)"/>
            <person name="Walter F."/>
            <person name="Albersmeier A."/>
            <person name="Kalinowski J."/>
            <person name="Ruckert C."/>
        </authorList>
    </citation>
    <scope>NUCLEOTIDE SEQUENCE [LARGE SCALE GENOMIC DNA]</scope>
    <source>
        <strain evidence="2 3">CGMCC 4.7206</strain>
    </source>
</reference>
<name>A0A917JZ26_9PSEU</name>
<reference evidence="4" key="3">
    <citation type="journal article" date="2019" name="Int. J. Syst. Evol. Microbiol.">
        <title>The Global Catalogue of Microorganisms (GCM) 10K type strain sequencing project: providing services to taxonomists for standard genome sequencing and annotation.</title>
        <authorList>
            <consortium name="The Broad Institute Genomics Platform"/>
            <consortium name="The Broad Institute Genome Sequencing Center for Infectious Disease"/>
            <person name="Wu L."/>
            <person name="Ma J."/>
        </authorList>
    </citation>
    <scope>NUCLEOTIDE SEQUENCE [LARGE SCALE GENOMIC DNA]</scope>
    <source>
        <strain evidence="4">JCM 10664</strain>
    </source>
</reference>
<proteinExistence type="predicted"/>
<dbReference type="InterPro" id="IPR032710">
    <property type="entry name" value="NTF2-like_dom_sf"/>
</dbReference>
<evidence type="ECO:0000313" key="3">
    <source>
        <dbReference type="Proteomes" id="UP000597989"/>
    </source>
</evidence>
<dbReference type="EMBL" id="BMMT01000010">
    <property type="protein sequence ID" value="GGI91615.1"/>
    <property type="molecule type" value="Genomic_DNA"/>
</dbReference>
<dbReference type="EMBL" id="BAAAHC010000013">
    <property type="protein sequence ID" value="GAA0528862.1"/>
    <property type="molecule type" value="Genomic_DNA"/>
</dbReference>
<evidence type="ECO:0000313" key="2">
    <source>
        <dbReference type="EMBL" id="GGI91615.1"/>
    </source>
</evidence>
<keyword evidence="4" id="KW-1185">Reference proteome</keyword>
<accession>A0A917JZ26</accession>
<evidence type="ECO:0000313" key="4">
    <source>
        <dbReference type="Proteomes" id="UP001500220"/>
    </source>
</evidence>
<evidence type="ECO:0008006" key="5">
    <source>
        <dbReference type="Google" id="ProtNLM"/>
    </source>
</evidence>
<gene>
    <name evidence="1" type="ORF">GCM10009545_34020</name>
    <name evidence="2" type="ORF">GCM10011581_30910</name>
</gene>
<evidence type="ECO:0000313" key="1">
    <source>
        <dbReference type="EMBL" id="GAA0528862.1"/>
    </source>
</evidence>
<reference evidence="1" key="5">
    <citation type="submission" date="2023-12" db="EMBL/GenBank/DDBJ databases">
        <authorList>
            <person name="Sun Q."/>
            <person name="Inoue M."/>
        </authorList>
    </citation>
    <scope>NUCLEOTIDE SEQUENCE</scope>
    <source>
        <strain evidence="1">JCM 10664</strain>
    </source>
</reference>
<dbReference type="Gene3D" id="3.10.450.50">
    <property type="match status" value="1"/>
</dbReference>
<protein>
    <recommendedName>
        <fullName evidence="5">SnoaL-like domain-containing protein</fullName>
    </recommendedName>
</protein>
<dbReference type="Proteomes" id="UP000597989">
    <property type="component" value="Unassembled WGS sequence"/>
</dbReference>